<comment type="function">
    <text evidence="1 6">Required for the transposition of the insertion element.</text>
</comment>
<name>A0ABX2YFM0_9BACT</name>
<keyword evidence="6" id="KW-0814">Transposable element</keyword>
<evidence type="ECO:0000256" key="2">
    <source>
        <dbReference type="ARBA" id="ARBA00010961"/>
    </source>
</evidence>
<evidence type="ECO:0000256" key="5">
    <source>
        <dbReference type="ARBA" id="ARBA00023172"/>
    </source>
</evidence>
<comment type="similarity">
    <text evidence="2 6">Belongs to the transposase mutator family.</text>
</comment>
<comment type="caution">
    <text evidence="8">The sequence shown here is derived from an EMBL/GenBank/DDBJ whole genome shotgun (WGS) entry which is preliminary data.</text>
</comment>
<gene>
    <name evidence="8" type="ORF">AAX28_00997</name>
</gene>
<evidence type="ECO:0000256" key="3">
    <source>
        <dbReference type="ARBA" id="ARBA00022578"/>
    </source>
</evidence>
<dbReference type="Proteomes" id="UP000093159">
    <property type="component" value="Unassembled WGS sequence"/>
</dbReference>
<proteinExistence type="inferred from homology"/>
<dbReference type="PANTHER" id="PTHR33217">
    <property type="entry name" value="TRANSPOSASE FOR INSERTION SEQUENCE ELEMENT IS1081"/>
    <property type="match status" value="1"/>
</dbReference>
<keyword evidence="5 6" id="KW-0233">DNA recombination</keyword>
<sequence length="101" mass="11664">MNILNKEELRRQIREGKEISLDGILEEFKSLLRESLQTASEEELTSHLGYEKHQESENTNYRNGNSKKSLKTKYGQIDVAIPIVKCNPKVHQNAVQKCTTY</sequence>
<dbReference type="RefSeq" id="WP_066179066.1">
    <property type="nucleotide sequence ID" value="NZ_LDIR01000001.1"/>
</dbReference>
<accession>A0ABX2YFM0</accession>
<feature type="compositionally biased region" description="Polar residues" evidence="7">
    <location>
        <begin position="57"/>
        <end position="67"/>
    </location>
</feature>
<keyword evidence="9" id="KW-1185">Reference proteome</keyword>
<evidence type="ECO:0000256" key="6">
    <source>
        <dbReference type="RuleBase" id="RU365089"/>
    </source>
</evidence>
<reference evidence="8 9" key="1">
    <citation type="submission" date="2015-05" db="EMBL/GenBank/DDBJ databases">
        <authorList>
            <person name="Rovetto F."/>
            <person name="Cocolin L."/>
            <person name="Illeghems K."/>
            <person name="Van Nieuwerburgh F."/>
            <person name="Houf K."/>
        </authorList>
    </citation>
    <scope>NUCLEOTIDE SEQUENCE [LARGE SCALE GENOMIC DNA]</scope>
    <source>
        <strain evidence="8 9">117434</strain>
    </source>
</reference>
<protein>
    <recommendedName>
        <fullName evidence="6">Mutator family transposase</fullName>
    </recommendedName>
</protein>
<organism evidence="8 9">
    <name type="scientific">Arcobacter porcinus</name>
    <dbReference type="NCBI Taxonomy" id="1935204"/>
    <lineage>
        <taxon>Bacteria</taxon>
        <taxon>Pseudomonadati</taxon>
        <taxon>Campylobacterota</taxon>
        <taxon>Epsilonproteobacteria</taxon>
        <taxon>Campylobacterales</taxon>
        <taxon>Arcobacteraceae</taxon>
        <taxon>Arcobacter</taxon>
    </lineage>
</organism>
<dbReference type="InterPro" id="IPR001207">
    <property type="entry name" value="Transposase_mutator"/>
</dbReference>
<evidence type="ECO:0000313" key="8">
    <source>
        <dbReference type="EMBL" id="OCL93454.1"/>
    </source>
</evidence>
<dbReference type="EMBL" id="LDIR01000001">
    <property type="protein sequence ID" value="OCL93454.1"/>
    <property type="molecule type" value="Genomic_DNA"/>
</dbReference>
<keyword evidence="3 6" id="KW-0815">Transposition</keyword>
<feature type="region of interest" description="Disordered" evidence="7">
    <location>
        <begin position="43"/>
        <end position="68"/>
    </location>
</feature>
<evidence type="ECO:0000256" key="1">
    <source>
        <dbReference type="ARBA" id="ARBA00002190"/>
    </source>
</evidence>
<keyword evidence="4 6" id="KW-0238">DNA-binding</keyword>
<dbReference type="Pfam" id="PF00872">
    <property type="entry name" value="Transposase_mut"/>
    <property type="match status" value="1"/>
</dbReference>
<evidence type="ECO:0000313" key="9">
    <source>
        <dbReference type="Proteomes" id="UP000093159"/>
    </source>
</evidence>
<dbReference type="PANTHER" id="PTHR33217:SF8">
    <property type="entry name" value="MUTATOR FAMILY TRANSPOSASE"/>
    <property type="match status" value="1"/>
</dbReference>
<evidence type="ECO:0000256" key="7">
    <source>
        <dbReference type="SAM" id="MobiDB-lite"/>
    </source>
</evidence>
<evidence type="ECO:0000256" key="4">
    <source>
        <dbReference type="ARBA" id="ARBA00023125"/>
    </source>
</evidence>